<keyword evidence="2" id="KW-1185">Reference proteome</keyword>
<reference evidence="1" key="1">
    <citation type="submission" date="2023-11" db="EMBL/GenBank/DDBJ databases">
        <authorList>
            <person name="Poullet M."/>
        </authorList>
    </citation>
    <scope>NUCLEOTIDE SEQUENCE</scope>
    <source>
        <strain evidence="1">E1834</strain>
    </source>
</reference>
<sequence>MLSYGKYPGGNIYVPIFPSKYIHEMRSPFPSPYPFPSLPSLFIYFPFSLSLNTLDILFCFLGQALAKF</sequence>
<accession>A0ACB0ZP44</accession>
<proteinExistence type="predicted"/>
<evidence type="ECO:0000313" key="2">
    <source>
        <dbReference type="Proteomes" id="UP001497535"/>
    </source>
</evidence>
<dbReference type="Proteomes" id="UP001497535">
    <property type="component" value="Unassembled WGS sequence"/>
</dbReference>
<dbReference type="EMBL" id="CAVMJV010000042">
    <property type="protein sequence ID" value="CAK5080724.1"/>
    <property type="molecule type" value="Genomic_DNA"/>
</dbReference>
<evidence type="ECO:0000313" key="1">
    <source>
        <dbReference type="EMBL" id="CAK5080724.1"/>
    </source>
</evidence>
<gene>
    <name evidence="1" type="ORF">MENTE1834_LOCUS27911</name>
</gene>
<protein>
    <submittedName>
        <fullName evidence="1">Uncharacterized protein</fullName>
    </submittedName>
</protein>
<comment type="caution">
    <text evidence="1">The sequence shown here is derived from an EMBL/GenBank/DDBJ whole genome shotgun (WGS) entry which is preliminary data.</text>
</comment>
<organism evidence="1 2">
    <name type="scientific">Meloidogyne enterolobii</name>
    <name type="common">Root-knot nematode worm</name>
    <name type="synonym">Meloidogyne mayaguensis</name>
    <dbReference type="NCBI Taxonomy" id="390850"/>
    <lineage>
        <taxon>Eukaryota</taxon>
        <taxon>Metazoa</taxon>
        <taxon>Ecdysozoa</taxon>
        <taxon>Nematoda</taxon>
        <taxon>Chromadorea</taxon>
        <taxon>Rhabditida</taxon>
        <taxon>Tylenchina</taxon>
        <taxon>Tylenchomorpha</taxon>
        <taxon>Tylenchoidea</taxon>
        <taxon>Meloidogynidae</taxon>
        <taxon>Meloidogyninae</taxon>
        <taxon>Meloidogyne</taxon>
    </lineage>
</organism>
<name>A0ACB0ZP44_MELEN</name>